<dbReference type="Proteomes" id="UP000233551">
    <property type="component" value="Unassembled WGS sequence"/>
</dbReference>
<gene>
    <name evidence="2" type="ORF">CRG98_025985</name>
</gene>
<dbReference type="PANTHER" id="PTHR11439">
    <property type="entry name" value="GAG-POL-RELATED RETROTRANSPOSON"/>
    <property type="match status" value="1"/>
</dbReference>
<organism evidence="2 3">
    <name type="scientific">Punica granatum</name>
    <name type="common">Pomegranate</name>
    <dbReference type="NCBI Taxonomy" id="22663"/>
    <lineage>
        <taxon>Eukaryota</taxon>
        <taxon>Viridiplantae</taxon>
        <taxon>Streptophyta</taxon>
        <taxon>Embryophyta</taxon>
        <taxon>Tracheophyta</taxon>
        <taxon>Spermatophyta</taxon>
        <taxon>Magnoliopsida</taxon>
        <taxon>eudicotyledons</taxon>
        <taxon>Gunneridae</taxon>
        <taxon>Pentapetalae</taxon>
        <taxon>rosids</taxon>
        <taxon>malvids</taxon>
        <taxon>Myrtales</taxon>
        <taxon>Lythraceae</taxon>
        <taxon>Punica</taxon>
    </lineage>
</organism>
<dbReference type="PANTHER" id="PTHR11439:SF496">
    <property type="entry name" value="RNA-DIRECTED DNA POLYMERASE"/>
    <property type="match status" value="1"/>
</dbReference>
<proteinExistence type="predicted"/>
<name>A0A2I0JBI9_PUNGR</name>
<dbReference type="EMBL" id="PGOL01001846">
    <property type="protein sequence ID" value="PKI53617.1"/>
    <property type="molecule type" value="Genomic_DNA"/>
</dbReference>
<keyword evidence="3" id="KW-1185">Reference proteome</keyword>
<feature type="domain" description="Reverse transcriptase Ty1/copia-type" evidence="1">
    <location>
        <begin position="187"/>
        <end position="296"/>
    </location>
</feature>
<dbReference type="CDD" id="cd09272">
    <property type="entry name" value="RNase_HI_RT_Ty1"/>
    <property type="match status" value="1"/>
</dbReference>
<evidence type="ECO:0000313" key="3">
    <source>
        <dbReference type="Proteomes" id="UP000233551"/>
    </source>
</evidence>
<protein>
    <recommendedName>
        <fullName evidence="1">Reverse transcriptase Ty1/copia-type domain-containing protein</fullName>
    </recommendedName>
</protein>
<comment type="caution">
    <text evidence="2">The sequence shown here is derived from an EMBL/GenBank/DDBJ whole genome shotgun (WGS) entry which is preliminary data.</text>
</comment>
<accession>A0A2I0JBI9</accession>
<reference evidence="2 3" key="1">
    <citation type="submission" date="2017-11" db="EMBL/GenBank/DDBJ databases">
        <title>De-novo sequencing of pomegranate (Punica granatum L.) genome.</title>
        <authorList>
            <person name="Akparov Z."/>
            <person name="Amiraslanov A."/>
            <person name="Hajiyeva S."/>
            <person name="Abbasov M."/>
            <person name="Kaur K."/>
            <person name="Hamwieh A."/>
            <person name="Solovyev V."/>
            <person name="Salamov A."/>
            <person name="Braich B."/>
            <person name="Kosarev P."/>
            <person name="Mahmoud A."/>
            <person name="Hajiyev E."/>
            <person name="Babayeva S."/>
            <person name="Izzatullayeva V."/>
            <person name="Mammadov A."/>
            <person name="Mammadov A."/>
            <person name="Sharifova S."/>
            <person name="Ojaghi J."/>
            <person name="Eynullazada K."/>
            <person name="Bayramov B."/>
            <person name="Abdulazimova A."/>
            <person name="Shahmuradov I."/>
        </authorList>
    </citation>
    <scope>NUCLEOTIDE SEQUENCE [LARGE SCALE GENOMIC DNA]</scope>
    <source>
        <strain evidence="3">cv. AG2017</strain>
        <tissue evidence="2">Leaf</tissue>
    </source>
</reference>
<evidence type="ECO:0000259" key="1">
    <source>
        <dbReference type="Pfam" id="PF07727"/>
    </source>
</evidence>
<dbReference type="InterPro" id="IPR013103">
    <property type="entry name" value="RVT_2"/>
</dbReference>
<dbReference type="Pfam" id="PF07727">
    <property type="entry name" value="RVT_2"/>
    <property type="match status" value="1"/>
</dbReference>
<dbReference type="STRING" id="22663.A0A2I0JBI9"/>
<evidence type="ECO:0000313" key="2">
    <source>
        <dbReference type="EMBL" id="PKI53617.1"/>
    </source>
</evidence>
<dbReference type="AlphaFoldDB" id="A0A2I0JBI9"/>
<sequence length="298" mass="33646">MTSRHQSNPGEKHWIAVKKILKYLRRTKEMFLVYGGEEELVVRGYTDASFQSDKDDRRSQSGYVFRLNGGAVSWKSSKQETVVDSTTEAEYIAASNAAKEAVWIKNMLRTAEHDISKGTPVLMVQGTKKKGKGKKKGKKAKGASKYELGALKPKAKVAKDDCCFHFGNSGHWKRNCKVYLEELKKKKGIKELGYIKNEDEACVYKKVSGSAVIFLVLYVDDILLIGNDIPSLQSVKIWLGMCFSMKDLGEATNVLRIKIYRDRSRRVLGLSQSAYVDKVFWHFSMQDSKKGSLPMLHA</sequence>